<dbReference type="GO" id="GO:0005737">
    <property type="term" value="C:cytoplasm"/>
    <property type="evidence" value="ECO:0007669"/>
    <property type="project" value="UniProtKB-SubCell"/>
</dbReference>
<dbReference type="PRINTS" id="PR00368">
    <property type="entry name" value="FADPNR"/>
</dbReference>
<dbReference type="InterPro" id="IPR036188">
    <property type="entry name" value="FAD/NAD-bd_sf"/>
</dbReference>
<dbReference type="Pfam" id="PF00890">
    <property type="entry name" value="FAD_binding_2"/>
    <property type="match status" value="1"/>
</dbReference>
<keyword evidence="8 12" id="KW-0274">FAD</keyword>
<dbReference type="InterPro" id="IPR027477">
    <property type="entry name" value="Succ_DH/fumarate_Rdtase_cat_sf"/>
</dbReference>
<dbReference type="InterPro" id="IPR003953">
    <property type="entry name" value="FAD-dep_OxRdtase_2_FAD-bd"/>
</dbReference>
<comment type="pathway">
    <text evidence="2 12">Cofactor biosynthesis; NAD(+) biosynthesis; iminoaspartate from L-aspartate (oxidase route): step 1/1.</text>
</comment>
<feature type="domain" description="FAD-dependent oxidoreductase 2 FAD-binding" evidence="13">
    <location>
        <begin position="4"/>
        <end position="367"/>
    </location>
</feature>
<evidence type="ECO:0000259" key="13">
    <source>
        <dbReference type="Pfam" id="PF00890"/>
    </source>
</evidence>
<comment type="caution">
    <text evidence="15">The sequence shown here is derived from an EMBL/GenBank/DDBJ whole genome shotgun (WGS) entry which is preliminary data.</text>
</comment>
<dbReference type="Gene3D" id="3.50.50.60">
    <property type="entry name" value="FAD/NAD(P)-binding domain"/>
    <property type="match status" value="1"/>
</dbReference>
<feature type="domain" description="Fumarate reductase/succinate dehydrogenase flavoprotein-like C-terminal" evidence="14">
    <location>
        <begin position="447"/>
        <end position="480"/>
    </location>
</feature>
<evidence type="ECO:0000256" key="10">
    <source>
        <dbReference type="ARBA" id="ARBA00048305"/>
    </source>
</evidence>
<dbReference type="Proteomes" id="UP000051461">
    <property type="component" value="Unassembled WGS sequence"/>
</dbReference>
<evidence type="ECO:0000313" key="16">
    <source>
        <dbReference type="Proteomes" id="UP000051461"/>
    </source>
</evidence>
<dbReference type="PATRIC" id="fig|1423726.3.peg.784"/>
<evidence type="ECO:0000256" key="4">
    <source>
        <dbReference type="ARBA" id="ARBA00012173"/>
    </source>
</evidence>
<keyword evidence="6 12" id="KW-0285">Flavoprotein</keyword>
<dbReference type="RefSeq" id="WP_083483295.1">
    <property type="nucleotide sequence ID" value="NZ_AZDA01000093.1"/>
</dbReference>
<dbReference type="EC" id="1.4.3.16" evidence="4 11"/>
<dbReference type="SUPFAM" id="SSF56425">
    <property type="entry name" value="Succinate dehydrogenase/fumarate reductase flavoprotein, catalytic domain"/>
    <property type="match status" value="1"/>
</dbReference>
<evidence type="ECO:0000256" key="12">
    <source>
        <dbReference type="RuleBase" id="RU362049"/>
    </source>
</evidence>
<keyword evidence="7 12" id="KW-0662">Pyridine nucleotide biosynthesis</keyword>
<keyword evidence="16" id="KW-1185">Reference proteome</keyword>
<organism evidence="15 16">
    <name type="scientific">Loigolactobacillus bifermentans DSM 20003</name>
    <dbReference type="NCBI Taxonomy" id="1423726"/>
    <lineage>
        <taxon>Bacteria</taxon>
        <taxon>Bacillati</taxon>
        <taxon>Bacillota</taxon>
        <taxon>Bacilli</taxon>
        <taxon>Lactobacillales</taxon>
        <taxon>Lactobacillaceae</taxon>
        <taxon>Loigolactobacillus</taxon>
    </lineage>
</organism>
<dbReference type="STRING" id="1423726.FC07_GL000762"/>
<protein>
    <recommendedName>
        <fullName evidence="5 11">L-aspartate oxidase</fullName>
        <ecNumber evidence="4 11">1.4.3.16</ecNumber>
    </recommendedName>
</protein>
<dbReference type="PANTHER" id="PTHR42716">
    <property type="entry name" value="L-ASPARTATE OXIDASE"/>
    <property type="match status" value="1"/>
</dbReference>
<dbReference type="SUPFAM" id="SSF51905">
    <property type="entry name" value="FAD/NAD(P)-binding domain"/>
    <property type="match status" value="1"/>
</dbReference>
<dbReference type="SUPFAM" id="SSF46977">
    <property type="entry name" value="Succinate dehydrogenase/fumarate reductase flavoprotein C-terminal domain"/>
    <property type="match status" value="1"/>
</dbReference>
<dbReference type="NCBIfam" id="TIGR00551">
    <property type="entry name" value="nadB"/>
    <property type="match status" value="1"/>
</dbReference>
<dbReference type="EMBL" id="AZDA01000093">
    <property type="protein sequence ID" value="KRK34197.1"/>
    <property type="molecule type" value="Genomic_DNA"/>
</dbReference>
<dbReference type="AlphaFoldDB" id="A0A0R1GJG9"/>
<evidence type="ECO:0000256" key="9">
    <source>
        <dbReference type="ARBA" id="ARBA00023002"/>
    </source>
</evidence>
<proteinExistence type="inferred from homology"/>
<evidence type="ECO:0000256" key="5">
    <source>
        <dbReference type="ARBA" id="ARBA00021901"/>
    </source>
</evidence>
<dbReference type="GO" id="GO:0034628">
    <property type="term" value="P:'de novo' NAD+ biosynthetic process from L-aspartate"/>
    <property type="evidence" value="ECO:0007669"/>
    <property type="project" value="TreeGrafter"/>
</dbReference>
<evidence type="ECO:0000256" key="1">
    <source>
        <dbReference type="ARBA" id="ARBA00001974"/>
    </source>
</evidence>
<comment type="function">
    <text evidence="12">Catalyzes the oxidation of L-aspartate to iminoaspartate.</text>
</comment>
<dbReference type="Gene3D" id="1.20.58.100">
    <property type="entry name" value="Fumarate reductase/succinate dehydrogenase flavoprotein-like, C-terminal domain"/>
    <property type="match status" value="1"/>
</dbReference>
<evidence type="ECO:0000256" key="7">
    <source>
        <dbReference type="ARBA" id="ARBA00022642"/>
    </source>
</evidence>
<dbReference type="InterPro" id="IPR015939">
    <property type="entry name" value="Fum_Rdtase/Succ_DH_flav-like_C"/>
</dbReference>
<accession>A0A0R1GJG9</accession>
<dbReference type="GO" id="GO:0033765">
    <property type="term" value="F:steroid dehydrogenase activity, acting on the CH-CH group of donors"/>
    <property type="evidence" value="ECO:0007669"/>
    <property type="project" value="UniProtKB-ARBA"/>
</dbReference>
<reference evidence="15 16" key="1">
    <citation type="journal article" date="2015" name="Genome Announc.">
        <title>Expanding the biotechnology potential of lactobacilli through comparative genomics of 213 strains and associated genera.</title>
        <authorList>
            <person name="Sun Z."/>
            <person name="Harris H.M."/>
            <person name="McCann A."/>
            <person name="Guo C."/>
            <person name="Argimon S."/>
            <person name="Zhang W."/>
            <person name="Yang X."/>
            <person name="Jeffery I.B."/>
            <person name="Cooney J.C."/>
            <person name="Kagawa T.F."/>
            <person name="Liu W."/>
            <person name="Song Y."/>
            <person name="Salvetti E."/>
            <person name="Wrobel A."/>
            <person name="Rasinkangas P."/>
            <person name="Parkhill J."/>
            <person name="Rea M.C."/>
            <person name="O'Sullivan O."/>
            <person name="Ritari J."/>
            <person name="Douillard F.P."/>
            <person name="Paul Ross R."/>
            <person name="Yang R."/>
            <person name="Briner A.E."/>
            <person name="Felis G.E."/>
            <person name="de Vos W.M."/>
            <person name="Barrangou R."/>
            <person name="Klaenhammer T.R."/>
            <person name="Caufield P.W."/>
            <person name="Cui Y."/>
            <person name="Zhang H."/>
            <person name="O'Toole P.W."/>
        </authorList>
    </citation>
    <scope>NUCLEOTIDE SEQUENCE [LARGE SCALE GENOMIC DNA]</scope>
    <source>
        <strain evidence="15 16">DSM 20003</strain>
    </source>
</reference>
<keyword evidence="9 12" id="KW-0560">Oxidoreductase</keyword>
<gene>
    <name evidence="15" type="ORF">FC07_GL000762</name>
</gene>
<evidence type="ECO:0000256" key="6">
    <source>
        <dbReference type="ARBA" id="ARBA00022630"/>
    </source>
</evidence>
<dbReference type="InterPro" id="IPR005288">
    <property type="entry name" value="NadB"/>
</dbReference>
<dbReference type="Gene3D" id="3.90.700.10">
    <property type="entry name" value="Succinate dehydrogenase/fumarate reductase flavoprotein, catalytic domain"/>
    <property type="match status" value="1"/>
</dbReference>
<name>A0A0R1GJG9_9LACO</name>
<evidence type="ECO:0000256" key="3">
    <source>
        <dbReference type="ARBA" id="ARBA00008562"/>
    </source>
</evidence>
<dbReference type="OrthoDB" id="9806724at2"/>
<comment type="subcellular location">
    <subcellularLocation>
        <location evidence="12">Cytoplasm</location>
    </subcellularLocation>
</comment>
<dbReference type="PANTHER" id="PTHR42716:SF2">
    <property type="entry name" value="L-ASPARTATE OXIDASE, CHLOROPLASTIC"/>
    <property type="match status" value="1"/>
</dbReference>
<dbReference type="Pfam" id="PF02910">
    <property type="entry name" value="Succ_DH_flav_C"/>
    <property type="match status" value="1"/>
</dbReference>
<evidence type="ECO:0000256" key="8">
    <source>
        <dbReference type="ARBA" id="ARBA00022827"/>
    </source>
</evidence>
<evidence type="ECO:0000259" key="14">
    <source>
        <dbReference type="Pfam" id="PF02910"/>
    </source>
</evidence>
<sequence length="481" mass="52208">MKKVIIIGAGLAGSQAAYYLQQACQVVIYTKRKRENCNSMLAQGGIAAAIDPGDTWQSHYDDTLKAGVQHNDPTATKVLVQDGITDMQALIQNGMQFDRDAAGHFEYGLEGAHARPRILHCHGDQTGKYVTLFMHQQLQQVTWREDCMVTALLKTASGCVGIQYLDPQGHLQTDTADAVVLAAGGLGRIYPLTTNDITVTGDGMALARRAGVALADMEFVQFHPTLLTIKGKCYGLISEAVRGAGGYLIDENRHRLMAAYPQQDLSPRDVVARVLTQAYQAGHQVFLSIEKIPNFETRFPQITANLDAHQVPFRENQLIPVRPGAHFMMGGVKTDTNGATSMPHLYAVGETACTGVHGANRLASNSLLECLVYGKRVAAAILAAPTTPPTPVPTPPETTTFKLPERTQLQEKAWALLGIQRSGAGLTDFLAWLQHYQYWQLPADYTAEAVEQANLCLAAEAIAQAALKRPKSLGAHARKDA</sequence>
<comment type="cofactor">
    <cofactor evidence="1 12">
        <name>FAD</name>
        <dbReference type="ChEBI" id="CHEBI:57692"/>
    </cofactor>
</comment>
<comment type="catalytic activity">
    <reaction evidence="10">
        <text>L-aspartate + O2 = iminosuccinate + H2O2</text>
        <dbReference type="Rhea" id="RHEA:25876"/>
        <dbReference type="ChEBI" id="CHEBI:15379"/>
        <dbReference type="ChEBI" id="CHEBI:16240"/>
        <dbReference type="ChEBI" id="CHEBI:29991"/>
        <dbReference type="ChEBI" id="CHEBI:77875"/>
        <dbReference type="EC" id="1.4.3.16"/>
    </reaction>
    <physiologicalReaction direction="left-to-right" evidence="10">
        <dbReference type="Rhea" id="RHEA:25877"/>
    </physiologicalReaction>
</comment>
<evidence type="ECO:0000313" key="15">
    <source>
        <dbReference type="EMBL" id="KRK34197.1"/>
    </source>
</evidence>
<comment type="similarity">
    <text evidence="3 12">Belongs to the FAD-dependent oxidoreductase 2 family. NadB subfamily.</text>
</comment>
<dbReference type="InterPro" id="IPR037099">
    <property type="entry name" value="Fum_R/Succ_DH_flav-like_C_sf"/>
</dbReference>
<dbReference type="UniPathway" id="UPA00253">
    <property type="reaction ID" value="UER00326"/>
</dbReference>
<evidence type="ECO:0000256" key="2">
    <source>
        <dbReference type="ARBA" id="ARBA00004950"/>
    </source>
</evidence>
<dbReference type="GO" id="GO:0008734">
    <property type="term" value="F:L-aspartate oxidase activity"/>
    <property type="evidence" value="ECO:0007669"/>
    <property type="project" value="UniProtKB-UniRule"/>
</dbReference>
<evidence type="ECO:0000256" key="11">
    <source>
        <dbReference type="NCBIfam" id="TIGR00551"/>
    </source>
</evidence>